<evidence type="ECO:0000256" key="4">
    <source>
        <dbReference type="ARBA" id="ARBA00022759"/>
    </source>
</evidence>
<dbReference type="GO" id="GO:0004526">
    <property type="term" value="F:ribonuclease P activity"/>
    <property type="evidence" value="ECO:0007669"/>
    <property type="project" value="UniProtKB-UniRule"/>
</dbReference>
<keyword evidence="9" id="KW-1185">Reference proteome</keyword>
<dbReference type="GO" id="GO:0030677">
    <property type="term" value="C:ribonuclease P complex"/>
    <property type="evidence" value="ECO:0007669"/>
    <property type="project" value="UniProtKB-UniRule"/>
</dbReference>
<dbReference type="InterPro" id="IPR023538">
    <property type="entry name" value="RNP1"/>
</dbReference>
<dbReference type="OrthoDB" id="39019at2157"/>
<gene>
    <name evidence="6" type="primary">rnp1</name>
    <name evidence="8" type="ORF">AUR64_15800</name>
</gene>
<keyword evidence="2 6" id="KW-0819">tRNA processing</keyword>
<keyword evidence="3 6" id="KW-0540">Nuclease</keyword>
<evidence type="ECO:0000256" key="3">
    <source>
        <dbReference type="ARBA" id="ARBA00022722"/>
    </source>
</evidence>
<evidence type="ECO:0000256" key="2">
    <source>
        <dbReference type="ARBA" id="ARBA00022694"/>
    </source>
</evidence>
<feature type="region of interest" description="Disordered" evidence="7">
    <location>
        <begin position="164"/>
        <end position="183"/>
    </location>
</feature>
<dbReference type="GO" id="GO:0005737">
    <property type="term" value="C:cytoplasm"/>
    <property type="evidence" value="ECO:0007669"/>
    <property type="project" value="UniProtKB-SubCell"/>
</dbReference>
<evidence type="ECO:0000313" key="8">
    <source>
        <dbReference type="EMBL" id="KTG09249.1"/>
    </source>
</evidence>
<evidence type="ECO:0000256" key="1">
    <source>
        <dbReference type="ARBA" id="ARBA00022490"/>
    </source>
</evidence>
<comment type="catalytic activity">
    <reaction evidence="6">
        <text>Endonucleolytic cleavage of RNA, removing 5'-extranucleotides from tRNA precursor.</text>
        <dbReference type="EC" id="3.1.26.5"/>
    </reaction>
</comment>
<keyword evidence="4 6" id="KW-0255">Endonuclease</keyword>
<keyword evidence="1 6" id="KW-0963">Cytoplasm</keyword>
<comment type="similarity">
    <text evidence="6">Belongs to the eukaryotic/archaeal RNase P protein component 1 family.</text>
</comment>
<evidence type="ECO:0000256" key="7">
    <source>
        <dbReference type="SAM" id="MobiDB-lite"/>
    </source>
</evidence>
<dbReference type="RefSeq" id="WP_058582401.1">
    <property type="nucleotide sequence ID" value="NZ_LOPU01000029.1"/>
</dbReference>
<dbReference type="Gene3D" id="2.30.30.210">
    <property type="entry name" value="Ribonuclease P/MRP, subunit p29"/>
    <property type="match status" value="1"/>
</dbReference>
<dbReference type="GO" id="GO:0001682">
    <property type="term" value="P:tRNA 5'-leader removal"/>
    <property type="evidence" value="ECO:0007669"/>
    <property type="project" value="UniProtKB-UniRule"/>
</dbReference>
<protein>
    <recommendedName>
        <fullName evidence="6">Ribonuclease P protein component 1</fullName>
        <shortName evidence="6">RNase P component 1</shortName>
        <ecNumber evidence="6">3.1.26.5</ecNumber>
    </recommendedName>
    <alternativeName>
        <fullName evidence="6">Rpp29</fullName>
    </alternativeName>
</protein>
<reference evidence="8 9" key="1">
    <citation type="submission" date="2015-12" db="EMBL/GenBank/DDBJ databases">
        <title>Haloprofundus marisrubri gen. nov., sp. nov., an extremely halophilic archaeon isolated from the Discovery deep brine-seawater interface in the Red Sea.</title>
        <authorList>
            <person name="Zhang G."/>
            <person name="Stingl U."/>
            <person name="Rashid M."/>
        </authorList>
    </citation>
    <scope>NUCLEOTIDE SEQUENCE [LARGE SCALE GENOMIC DNA]</scope>
    <source>
        <strain evidence="8 9">SB9</strain>
    </source>
</reference>
<dbReference type="InterPro" id="IPR036980">
    <property type="entry name" value="RNase_P/MRP_Rpp29_sf"/>
</dbReference>
<keyword evidence="5 6" id="KW-0378">Hydrolase</keyword>
<dbReference type="SUPFAM" id="SSF101744">
    <property type="entry name" value="Rof/RNase P subunit-like"/>
    <property type="match status" value="1"/>
</dbReference>
<comment type="subunit">
    <text evidence="6">Consists of a catalytic RNA component and at least 4-5 protein subunits.</text>
</comment>
<dbReference type="Pfam" id="PF01868">
    <property type="entry name" value="RNase_P-MRP_p29"/>
    <property type="match status" value="1"/>
</dbReference>
<dbReference type="STRING" id="1514971.AUR64_15800"/>
<evidence type="ECO:0000256" key="6">
    <source>
        <dbReference type="HAMAP-Rule" id="MF_00754"/>
    </source>
</evidence>
<proteinExistence type="inferred from homology"/>
<evidence type="ECO:0000313" key="9">
    <source>
        <dbReference type="Proteomes" id="UP000054387"/>
    </source>
</evidence>
<dbReference type="SMART" id="SM00538">
    <property type="entry name" value="POP4"/>
    <property type="match status" value="1"/>
</dbReference>
<accession>A0A0W1R7R0</accession>
<dbReference type="Proteomes" id="UP000054387">
    <property type="component" value="Unassembled WGS sequence"/>
</dbReference>
<name>A0A0W1R7R0_9EURY</name>
<comment type="subcellular location">
    <subcellularLocation>
        <location evidence="6">Cytoplasm</location>
    </subcellularLocation>
</comment>
<dbReference type="AlphaFoldDB" id="A0A0W1R7R0"/>
<organism evidence="8 9">
    <name type="scientific">Haloprofundus marisrubri</name>
    <dbReference type="NCBI Taxonomy" id="1514971"/>
    <lineage>
        <taxon>Archaea</taxon>
        <taxon>Methanobacteriati</taxon>
        <taxon>Methanobacteriota</taxon>
        <taxon>Stenosarchaea group</taxon>
        <taxon>Halobacteria</taxon>
        <taxon>Halobacteriales</taxon>
        <taxon>Haloferacaceae</taxon>
        <taxon>Haloprofundus</taxon>
    </lineage>
</organism>
<dbReference type="GO" id="GO:0003723">
    <property type="term" value="F:RNA binding"/>
    <property type="evidence" value="ECO:0007669"/>
    <property type="project" value="InterPro"/>
</dbReference>
<comment type="caution">
    <text evidence="8">The sequence shown here is derived from an EMBL/GenBank/DDBJ whole genome shotgun (WGS) entry which is preliminary data.</text>
</comment>
<dbReference type="EMBL" id="LOPU01000029">
    <property type="protein sequence ID" value="KTG09249.1"/>
    <property type="molecule type" value="Genomic_DNA"/>
</dbReference>
<evidence type="ECO:0000256" key="5">
    <source>
        <dbReference type="ARBA" id="ARBA00022801"/>
    </source>
</evidence>
<dbReference type="EC" id="3.1.26.5" evidence="6"/>
<sequence length="183" mass="19564">MALTPERLTRHELNGLPIRVAAADNPDLVGIAGRVVVETMQTLHVDCDVSAASRLFGDDVAERGARVVQVPKRGTTFEFALEQRDGGSNGPPRTNEAAGNRRHHLDESSDTRRRRRKAPGSASKRESETAGNLAGQSGSTREGSSDDGSSGDCEGVVYVTVDGANLLSRPALRTENVGESTWR</sequence>
<feature type="region of interest" description="Disordered" evidence="7">
    <location>
        <begin position="82"/>
        <end position="155"/>
    </location>
</feature>
<dbReference type="HAMAP" id="MF_00754">
    <property type="entry name" value="RNase_P_1"/>
    <property type="match status" value="1"/>
</dbReference>
<dbReference type="InterPro" id="IPR002730">
    <property type="entry name" value="Rpp29/RNP1"/>
</dbReference>
<dbReference type="InterPro" id="IPR023534">
    <property type="entry name" value="Rof/RNase_P-like"/>
</dbReference>
<comment type="function">
    <text evidence="6">Part of ribonuclease P, a protein complex that generates mature tRNA molecules by cleaving their 5'-ends.</text>
</comment>